<name>A0A1B1C365_9VIBR</name>
<organism evidence="1">
    <name type="scientific">Vibrio crassostreae 9CS106</name>
    <dbReference type="NCBI Taxonomy" id="1191300"/>
    <lineage>
        <taxon>Bacteria</taxon>
        <taxon>Pseudomonadati</taxon>
        <taxon>Pseudomonadota</taxon>
        <taxon>Gammaproteobacteria</taxon>
        <taxon>Vibrionales</taxon>
        <taxon>Vibrionaceae</taxon>
        <taxon>Vibrio</taxon>
    </lineage>
</organism>
<dbReference type="EMBL" id="CP016231">
    <property type="protein sequence ID" value="ANP79298.1"/>
    <property type="molecule type" value="Genomic_DNA"/>
</dbReference>
<proteinExistence type="predicted"/>
<dbReference type="AlphaFoldDB" id="A0A1B1C365"/>
<accession>A0A1B1C365</accession>
<reference evidence="1" key="1">
    <citation type="journal article" date="2012" name="Science">
        <title>Ecological populations of bacteria act as socially cohesive units of antibiotic production and resistance.</title>
        <authorList>
            <person name="Cordero O.X."/>
            <person name="Wildschutte H."/>
            <person name="Kirkup B."/>
            <person name="Proehl S."/>
            <person name="Ngo L."/>
            <person name="Hussain F."/>
            <person name="Le Roux F."/>
            <person name="Mincer T."/>
            <person name="Polz M.F."/>
        </authorList>
    </citation>
    <scope>NUCLEOTIDE SEQUENCE</scope>
    <source>
        <strain evidence="1">9CS106</strain>
    </source>
</reference>
<reference evidence="1" key="2">
    <citation type="submission" date="2016-06" db="EMBL/GenBank/DDBJ databases">
        <title>Adaptive Radiation by Waves of Gene Transfer Leads to Fine-Scale Resource Partitioning in Marine Microbes.</title>
        <authorList>
            <person name="Hehemann J.-H."/>
            <person name="Arevalo P."/>
            <person name="Datta M.S."/>
            <person name="Yu X."/>
            <person name="Corzett C.H."/>
            <person name="Henschel A."/>
            <person name="Preheim S.P."/>
            <person name="Timberlake S."/>
            <person name="Alm E.J."/>
            <person name="Polz M.F."/>
        </authorList>
    </citation>
    <scope>NUCLEOTIDE SEQUENCE</scope>
    <source>
        <strain evidence="1">9CS106</strain>
    </source>
</reference>
<evidence type="ECO:0000313" key="1">
    <source>
        <dbReference type="EMBL" id="ANP79298.1"/>
    </source>
</evidence>
<gene>
    <name evidence="1" type="ORF">A134_23070</name>
</gene>
<sequence>MNNIQINIELNRLVSEYLTTENIYGCLSGMSNLSGEFFNDYTVGFLFIEREYPDLFAEYTNLIEYPTPDHFVSWAVGRFCDAVCNGFCDAVASDTDKKAILSSIKHINSGQTADNCYLFAAPISNACFETFWIFADDQQEAYESLCDALDTLCDEEDKAYTLELVSIKAVFRGEDVSDDIQREIAIHVHCKPKFRDAVRAVIFRDITPYAASVEYFGDNAYQRTIMRNVEILRGYFHELGI</sequence>
<protein>
    <submittedName>
        <fullName evidence="1">Uncharacterized protein</fullName>
    </submittedName>
</protein>